<dbReference type="Proteomes" id="UP000671908">
    <property type="component" value="Chromosome"/>
</dbReference>
<accession>A0A975F0K2</accession>
<keyword evidence="3" id="KW-1185">Reference proteome</keyword>
<dbReference type="EMBL" id="CP054142">
    <property type="protein sequence ID" value="QTQ13617.1"/>
    <property type="molecule type" value="Genomic_DNA"/>
</dbReference>
<evidence type="ECO:0000313" key="3">
    <source>
        <dbReference type="Proteomes" id="UP000671908"/>
    </source>
</evidence>
<gene>
    <name evidence="1" type="ORF">HRI96_08175</name>
    <name evidence="2" type="ORF">HRQ91_03620</name>
</gene>
<reference evidence="1" key="1">
    <citation type="submission" date="2020-05" db="EMBL/GenBank/DDBJ databases">
        <authorList>
            <person name="Zeng H."/>
            <person name="Chan Y.K."/>
            <person name="Watt R.M."/>
        </authorList>
    </citation>
    <scope>NUCLEOTIDE SEQUENCE</scope>
    <source>
        <strain evidence="2">ATCC 700770</strain>
        <strain evidence="1">ATCC 700773</strain>
    </source>
</reference>
<reference evidence="1 3" key="2">
    <citation type="journal article" date="2021" name="Microbiol. Resour. Announc.">
        <title>Complete Genome Sequences of Three Human Oral Treponema parvum Isolates.</title>
        <authorList>
            <person name="Zeng H."/>
            <person name="Watt R.M."/>
        </authorList>
    </citation>
    <scope>NUCLEOTIDE SEQUENCE</scope>
    <source>
        <strain evidence="2 3">ATCC 700770</strain>
        <strain evidence="1">ATCC 700773</strain>
    </source>
</reference>
<dbReference type="AlphaFoldDB" id="A0A975F0K2"/>
<dbReference type="Proteomes" id="UP000671995">
    <property type="component" value="Chromosome"/>
</dbReference>
<dbReference type="EMBL" id="CP054257">
    <property type="protein sequence ID" value="QTQ12173.1"/>
    <property type="molecule type" value="Genomic_DNA"/>
</dbReference>
<evidence type="ECO:0008006" key="5">
    <source>
        <dbReference type="Google" id="ProtNLM"/>
    </source>
</evidence>
<protein>
    <recommendedName>
        <fullName evidence="5">DUF1490 domain-containing protein</fullName>
    </recommendedName>
</protein>
<sequence>MTIGKNFLIGVLVGAAAASLIKTSTFRKGVAKVAAAGLQLKEEAFEFLESVKEDAEDVAAEKVSKKTAAKKN</sequence>
<evidence type="ECO:0000313" key="1">
    <source>
        <dbReference type="EMBL" id="QTQ12173.1"/>
    </source>
</evidence>
<evidence type="ECO:0000313" key="2">
    <source>
        <dbReference type="EMBL" id="QTQ13617.1"/>
    </source>
</evidence>
<evidence type="ECO:0000313" key="4">
    <source>
        <dbReference type="Proteomes" id="UP000671995"/>
    </source>
</evidence>
<name>A0A975F0K2_9SPIR</name>
<dbReference type="KEGG" id="tpav:HRQ91_03620"/>
<organism evidence="1 4">
    <name type="scientific">Treponema parvum</name>
    <dbReference type="NCBI Taxonomy" id="138851"/>
    <lineage>
        <taxon>Bacteria</taxon>
        <taxon>Pseudomonadati</taxon>
        <taxon>Spirochaetota</taxon>
        <taxon>Spirochaetia</taxon>
        <taxon>Spirochaetales</taxon>
        <taxon>Treponemataceae</taxon>
        <taxon>Treponema</taxon>
    </lineage>
</organism>
<proteinExistence type="predicted"/>
<dbReference type="RefSeq" id="WP_210116886.1">
    <property type="nucleotide sequence ID" value="NZ_CP054142.1"/>
</dbReference>